<comment type="caution">
    <text evidence="4">The sequence shown here is derived from an EMBL/GenBank/DDBJ whole genome shotgun (WGS) entry which is preliminary data.</text>
</comment>
<evidence type="ECO:0000313" key="5">
    <source>
        <dbReference type="Proteomes" id="UP000275385"/>
    </source>
</evidence>
<reference evidence="4 5" key="1">
    <citation type="submission" date="2018-08" db="EMBL/GenBank/DDBJ databases">
        <title>Draft genome of the lignicolous fungus Coniochaeta pulveracea.</title>
        <authorList>
            <person name="Borstlap C.J."/>
            <person name="De Witt R.N."/>
            <person name="Botha A."/>
            <person name="Volschenk H."/>
        </authorList>
    </citation>
    <scope>NUCLEOTIDE SEQUENCE [LARGE SCALE GENOMIC DNA]</scope>
    <source>
        <strain evidence="4 5">CAB683</strain>
    </source>
</reference>
<dbReference type="SUPFAM" id="SSF50630">
    <property type="entry name" value="Acid proteases"/>
    <property type="match status" value="1"/>
</dbReference>
<dbReference type="InterPro" id="IPR001461">
    <property type="entry name" value="Aspartic_peptidase_A1"/>
</dbReference>
<dbReference type="InterPro" id="IPR033121">
    <property type="entry name" value="PEPTIDASE_A1"/>
</dbReference>
<gene>
    <name evidence="4" type="ORF">DL546_006386</name>
</gene>
<organism evidence="4 5">
    <name type="scientific">Coniochaeta pulveracea</name>
    <dbReference type="NCBI Taxonomy" id="177199"/>
    <lineage>
        <taxon>Eukaryota</taxon>
        <taxon>Fungi</taxon>
        <taxon>Dikarya</taxon>
        <taxon>Ascomycota</taxon>
        <taxon>Pezizomycotina</taxon>
        <taxon>Sordariomycetes</taxon>
        <taxon>Sordariomycetidae</taxon>
        <taxon>Coniochaetales</taxon>
        <taxon>Coniochaetaceae</taxon>
        <taxon>Coniochaeta</taxon>
    </lineage>
</organism>
<sequence length="440" mass="47472">MKATALFLALGPVVLATPFPQPDSAAVYPNGITMSLQGRKIDRDVSALRRRSSPCPRNVPLDTWLRYGEDMQWYANFTVGTPPQTLTALIDPGSQDFVFPGVQCGSSCGTHNRFDSAKSTSFSPLPGVRSELGYGTGGTPVPLDFSHVVGANATAYTDTVCLGGLCQPDTPINVADTYSPELNDQPMDGIFGVAYAQGGEDPKPSWWKSVVDSGKVPSAEISFYVVPGKPHSSELTLGGRDPTKYHGPVTTLDLDEVSSTGYGAYIIDLPAIYIDGKRVTNSTAPGRPPLPYGSINLDYGSSVVAAPSLEAARELYSRISPKIQVIDPLGAWGAPCDVLDRVKKDVVFTFGSTGKLQRNMTLAKEDLNVGPYPGLNGICQAVIIHFGNVTNFNRYSPNKNPGWIVGSPVTKNYYTTYDEQKFKYTVATPNWRVSDPAHRF</sequence>
<feature type="chain" id="PRO_5019024177" description="Peptidase A1 domain-containing protein" evidence="2">
    <location>
        <begin position="17"/>
        <end position="440"/>
    </location>
</feature>
<dbReference type="GO" id="GO:0000324">
    <property type="term" value="C:fungal-type vacuole"/>
    <property type="evidence" value="ECO:0007669"/>
    <property type="project" value="TreeGrafter"/>
</dbReference>
<evidence type="ECO:0000256" key="2">
    <source>
        <dbReference type="SAM" id="SignalP"/>
    </source>
</evidence>
<protein>
    <recommendedName>
        <fullName evidence="3">Peptidase A1 domain-containing protein</fullName>
    </recommendedName>
</protein>
<feature type="domain" description="Peptidase A1" evidence="3">
    <location>
        <begin position="73"/>
        <end position="427"/>
    </location>
</feature>
<dbReference type="PANTHER" id="PTHR47966:SF51">
    <property type="entry name" value="BETA-SITE APP-CLEAVING ENZYME, ISOFORM A-RELATED"/>
    <property type="match status" value="1"/>
</dbReference>
<dbReference type="CDD" id="cd05471">
    <property type="entry name" value="pepsin_like"/>
    <property type="match status" value="1"/>
</dbReference>
<dbReference type="AlphaFoldDB" id="A0A420Y5Z2"/>
<dbReference type="Gene3D" id="2.40.70.10">
    <property type="entry name" value="Acid Proteases"/>
    <property type="match status" value="2"/>
</dbReference>
<evidence type="ECO:0000256" key="1">
    <source>
        <dbReference type="ARBA" id="ARBA00007447"/>
    </source>
</evidence>
<dbReference type="STRING" id="177199.A0A420Y5Z2"/>
<keyword evidence="2" id="KW-0732">Signal</keyword>
<name>A0A420Y5Z2_9PEZI</name>
<dbReference type="GO" id="GO:0006508">
    <property type="term" value="P:proteolysis"/>
    <property type="evidence" value="ECO:0007669"/>
    <property type="project" value="InterPro"/>
</dbReference>
<dbReference type="GO" id="GO:0004190">
    <property type="term" value="F:aspartic-type endopeptidase activity"/>
    <property type="evidence" value="ECO:0007669"/>
    <property type="project" value="InterPro"/>
</dbReference>
<accession>A0A420Y5Z2</accession>
<dbReference type="PANTHER" id="PTHR47966">
    <property type="entry name" value="BETA-SITE APP-CLEAVING ENZYME, ISOFORM A-RELATED"/>
    <property type="match status" value="1"/>
</dbReference>
<evidence type="ECO:0000313" key="4">
    <source>
        <dbReference type="EMBL" id="RKU43283.1"/>
    </source>
</evidence>
<comment type="similarity">
    <text evidence="1">Belongs to the peptidase A1 family.</text>
</comment>
<dbReference type="PROSITE" id="PS51767">
    <property type="entry name" value="PEPTIDASE_A1"/>
    <property type="match status" value="1"/>
</dbReference>
<dbReference type="InterPro" id="IPR021109">
    <property type="entry name" value="Peptidase_aspartic_dom_sf"/>
</dbReference>
<evidence type="ECO:0000259" key="3">
    <source>
        <dbReference type="PROSITE" id="PS51767"/>
    </source>
</evidence>
<dbReference type="EMBL" id="QVQW01000045">
    <property type="protein sequence ID" value="RKU43283.1"/>
    <property type="molecule type" value="Genomic_DNA"/>
</dbReference>
<keyword evidence="5" id="KW-1185">Reference proteome</keyword>
<dbReference type="InterPro" id="IPR034164">
    <property type="entry name" value="Pepsin-like_dom"/>
</dbReference>
<dbReference type="PRINTS" id="PR00792">
    <property type="entry name" value="PEPSIN"/>
</dbReference>
<dbReference type="OrthoDB" id="771136at2759"/>
<dbReference type="Proteomes" id="UP000275385">
    <property type="component" value="Unassembled WGS sequence"/>
</dbReference>
<feature type="signal peptide" evidence="2">
    <location>
        <begin position="1"/>
        <end position="16"/>
    </location>
</feature>
<dbReference type="Pfam" id="PF00026">
    <property type="entry name" value="Asp"/>
    <property type="match status" value="1"/>
</dbReference>
<proteinExistence type="inferred from homology"/>